<evidence type="ECO:0000256" key="2">
    <source>
        <dbReference type="ARBA" id="ARBA00022448"/>
    </source>
</evidence>
<feature type="transmembrane region" description="Helical" evidence="6">
    <location>
        <begin position="68"/>
        <end position="86"/>
    </location>
</feature>
<dbReference type="Proteomes" id="UP000661012">
    <property type="component" value="Unassembled WGS sequence"/>
</dbReference>
<feature type="transmembrane region" description="Helical" evidence="6">
    <location>
        <begin position="219"/>
        <end position="237"/>
    </location>
</feature>
<dbReference type="InterPro" id="IPR011701">
    <property type="entry name" value="MFS"/>
</dbReference>
<evidence type="ECO:0000256" key="4">
    <source>
        <dbReference type="ARBA" id="ARBA00022989"/>
    </source>
</evidence>
<name>A0A4U3FK71_9GAMM</name>
<dbReference type="PANTHER" id="PTHR42718">
    <property type="entry name" value="MAJOR FACILITATOR SUPERFAMILY MULTIDRUG TRANSPORTER MFSC"/>
    <property type="match status" value="1"/>
</dbReference>
<sequence>MSYRYRVAVIFLLGFFIDCINIFMSAVALPEIAGQLSIASGSLSWVANSYILGLTVIIPVSGWLAGRFGARPVLVVSMILFSLAAWGCGRSDSFTLLVLWRFLQGMAGGLLIPVGQALTFNLFRGRERATISTLIMCVALIAPALSPLLGGMIVDTLSWRWIFWCNIPFSLAAAVLAALWIKPETLTAIHPDIRGILLVCLSLAAVLLGLSRLSEPGSALPASLWLLSGLCLAFAYLKHYRRQAQAVIDLSLLRNARLQLAVVVYYAVPGLFTGVNLLNIFYLQQCLHFSAERSGAVMLFYGGGALVAMLLCGRLYHRLGTAILFSTGLVLHAVGIAMLALVQRPEQILVLSLAYLLMGIGGGISANTAQTSALTDFHDRQMTRASVIWNINRQLSFSLGAALLTVLFSLLNHFYPAAQSYQQVYIIAAVTGLLPLWMISRLTRHKDTLCQH</sequence>
<dbReference type="PROSITE" id="PS50850">
    <property type="entry name" value="MFS"/>
    <property type="match status" value="1"/>
</dbReference>
<feature type="transmembrane region" description="Helical" evidence="6">
    <location>
        <begin position="193"/>
        <end position="213"/>
    </location>
</feature>
<evidence type="ECO:0000313" key="10">
    <source>
        <dbReference type="Proteomes" id="UP000306393"/>
    </source>
</evidence>
<keyword evidence="2" id="KW-0813">Transport</keyword>
<feature type="transmembrane region" description="Helical" evidence="6">
    <location>
        <begin position="421"/>
        <end position="439"/>
    </location>
</feature>
<dbReference type="Pfam" id="PF07690">
    <property type="entry name" value="MFS_1"/>
    <property type="match status" value="1"/>
</dbReference>
<evidence type="ECO:0000313" key="9">
    <source>
        <dbReference type="EMBL" id="TKJ94461.1"/>
    </source>
</evidence>
<dbReference type="AlphaFoldDB" id="A0A4U3FK71"/>
<proteinExistence type="predicted"/>
<feature type="transmembrane region" description="Helical" evidence="6">
    <location>
        <begin position="395"/>
        <end position="415"/>
    </location>
</feature>
<dbReference type="GO" id="GO:0016020">
    <property type="term" value="C:membrane"/>
    <property type="evidence" value="ECO:0007669"/>
    <property type="project" value="UniProtKB-SubCell"/>
</dbReference>
<feature type="transmembrane region" description="Helical" evidence="6">
    <location>
        <begin position="258"/>
        <end position="283"/>
    </location>
</feature>
<protein>
    <submittedName>
        <fullName evidence="9">MFS transporter</fullName>
    </submittedName>
</protein>
<reference evidence="9 10" key="1">
    <citation type="journal article" date="2019" name="Sci. Rep.">
        <title>Differences in resource use lead to coexistence of seed-transmitted microbial populations.</title>
        <authorList>
            <person name="Torres-Cortes G."/>
            <person name="Garcia B.J."/>
            <person name="Compant S."/>
            <person name="Rezki S."/>
            <person name="Jones P."/>
            <person name="Preveaux A."/>
            <person name="Briand M."/>
            <person name="Roulet A."/>
            <person name="Bouchez O."/>
            <person name="Jacobson D."/>
            <person name="Barret M."/>
        </authorList>
    </citation>
    <scope>NUCLEOTIDE SEQUENCE [LARGE SCALE GENOMIC DNA]</scope>
    <source>
        <strain evidence="9 10">CFBP13511</strain>
    </source>
</reference>
<dbReference type="GO" id="GO:0022857">
    <property type="term" value="F:transmembrane transporter activity"/>
    <property type="evidence" value="ECO:0007669"/>
    <property type="project" value="InterPro"/>
</dbReference>
<feature type="transmembrane region" description="Helical" evidence="6">
    <location>
        <begin position="161"/>
        <end position="181"/>
    </location>
</feature>
<feature type="transmembrane region" description="Helical" evidence="6">
    <location>
        <begin position="130"/>
        <end position="149"/>
    </location>
</feature>
<keyword evidence="11" id="KW-1185">Reference proteome</keyword>
<feature type="transmembrane region" description="Helical" evidence="6">
    <location>
        <begin position="323"/>
        <end position="342"/>
    </location>
</feature>
<dbReference type="Proteomes" id="UP000306393">
    <property type="component" value="Unassembled WGS sequence"/>
</dbReference>
<accession>A0A4U3FK71</accession>
<evidence type="ECO:0000256" key="3">
    <source>
        <dbReference type="ARBA" id="ARBA00022692"/>
    </source>
</evidence>
<keyword evidence="5 6" id="KW-0472">Membrane</keyword>
<dbReference type="OrthoDB" id="9812221at2"/>
<dbReference type="Gene3D" id="1.20.1720.10">
    <property type="entry name" value="Multidrug resistance protein D"/>
    <property type="match status" value="1"/>
</dbReference>
<dbReference type="RefSeq" id="WP_137268652.1">
    <property type="nucleotide sequence ID" value="NZ_JACYNM010000003.1"/>
</dbReference>
<feature type="transmembrane region" description="Helical" evidence="6">
    <location>
        <begin position="295"/>
        <end position="316"/>
    </location>
</feature>
<evidence type="ECO:0000313" key="11">
    <source>
        <dbReference type="Proteomes" id="UP000661012"/>
    </source>
</evidence>
<evidence type="ECO:0000256" key="6">
    <source>
        <dbReference type="SAM" id="Phobius"/>
    </source>
</evidence>
<feature type="transmembrane region" description="Helical" evidence="6">
    <location>
        <begin position="348"/>
        <end position="374"/>
    </location>
</feature>
<dbReference type="InterPro" id="IPR020846">
    <property type="entry name" value="MFS_dom"/>
</dbReference>
<comment type="subcellular location">
    <subcellularLocation>
        <location evidence="1">Membrane</location>
        <topology evidence="1">Multi-pass membrane protein</topology>
    </subcellularLocation>
</comment>
<feature type="transmembrane region" description="Helical" evidence="6">
    <location>
        <begin position="98"/>
        <end position="123"/>
    </location>
</feature>
<evidence type="ECO:0000259" key="7">
    <source>
        <dbReference type="PROSITE" id="PS50850"/>
    </source>
</evidence>
<gene>
    <name evidence="9" type="ORF">EpCFBP13511_02550</name>
    <name evidence="8" type="ORF">IFT93_09140</name>
</gene>
<feature type="domain" description="Major facilitator superfamily (MFS) profile" evidence="7">
    <location>
        <begin position="7"/>
        <end position="447"/>
    </location>
</feature>
<evidence type="ECO:0000256" key="1">
    <source>
        <dbReference type="ARBA" id="ARBA00004141"/>
    </source>
</evidence>
<evidence type="ECO:0000256" key="5">
    <source>
        <dbReference type="ARBA" id="ARBA00023136"/>
    </source>
</evidence>
<keyword evidence="4 6" id="KW-1133">Transmembrane helix</keyword>
<reference evidence="8 11" key="2">
    <citation type="journal article" date="2020" name="FEMS Microbiol. Ecol.">
        <title>Temporal dynamics of bacterial communities during seed development and maturation.</title>
        <authorList>
            <person name="Chesneau G."/>
            <person name="Torres-Cortes G."/>
            <person name="Briand M."/>
            <person name="Darrasse A."/>
            <person name="Preveaux A."/>
            <person name="Marais C."/>
            <person name="Jacques M.A."/>
            <person name="Shade A."/>
            <person name="Barret M."/>
        </authorList>
    </citation>
    <scope>NUCLEOTIDE SEQUENCE [LARGE SCALE GENOMIC DNA]</scope>
    <source>
        <strain evidence="8 11">CFBP13732</strain>
    </source>
</reference>
<evidence type="ECO:0000313" key="8">
    <source>
        <dbReference type="EMBL" id="MBD8106583.1"/>
    </source>
</evidence>
<organism evidence="9 10">
    <name type="scientific">Erwinia persicina</name>
    <dbReference type="NCBI Taxonomy" id="55211"/>
    <lineage>
        <taxon>Bacteria</taxon>
        <taxon>Pseudomonadati</taxon>
        <taxon>Pseudomonadota</taxon>
        <taxon>Gammaproteobacteria</taxon>
        <taxon>Enterobacterales</taxon>
        <taxon>Erwiniaceae</taxon>
        <taxon>Erwinia</taxon>
    </lineage>
</organism>
<comment type="caution">
    <text evidence="9">The sequence shown here is derived from an EMBL/GenBank/DDBJ whole genome shotgun (WGS) entry which is preliminary data.</text>
</comment>
<dbReference type="EMBL" id="QGAC01000002">
    <property type="protein sequence ID" value="TKJ94461.1"/>
    <property type="molecule type" value="Genomic_DNA"/>
</dbReference>
<feature type="transmembrane region" description="Helical" evidence="6">
    <location>
        <begin position="7"/>
        <end position="30"/>
    </location>
</feature>
<keyword evidence="3 6" id="KW-0812">Transmembrane</keyword>
<dbReference type="PANTHER" id="PTHR42718:SF9">
    <property type="entry name" value="MAJOR FACILITATOR SUPERFAMILY MULTIDRUG TRANSPORTER MFSC"/>
    <property type="match status" value="1"/>
</dbReference>
<dbReference type="EMBL" id="JACYNN010000004">
    <property type="protein sequence ID" value="MBD8106583.1"/>
    <property type="molecule type" value="Genomic_DNA"/>
</dbReference>
<dbReference type="SUPFAM" id="SSF103473">
    <property type="entry name" value="MFS general substrate transporter"/>
    <property type="match status" value="1"/>
</dbReference>
<dbReference type="Gene3D" id="1.20.1250.20">
    <property type="entry name" value="MFS general substrate transporter like domains"/>
    <property type="match status" value="1"/>
</dbReference>
<dbReference type="InterPro" id="IPR036259">
    <property type="entry name" value="MFS_trans_sf"/>
</dbReference>
<feature type="transmembrane region" description="Helical" evidence="6">
    <location>
        <begin position="42"/>
        <end position="61"/>
    </location>
</feature>
<dbReference type="STRING" id="1219360.GCA_001571305_03905"/>